<dbReference type="GO" id="GO:0017148">
    <property type="term" value="P:negative regulation of translation"/>
    <property type="evidence" value="ECO:0007669"/>
    <property type="project" value="UniProtKB-UniRule"/>
</dbReference>
<name>A0A2H0LLY0_9BACT</name>
<keyword evidence="2" id="KW-0963">Cytoplasm</keyword>
<organism evidence="3 4">
    <name type="scientific">Candidatus Abzuiibacterium crystallinum</name>
    <dbReference type="NCBI Taxonomy" id="1974748"/>
    <lineage>
        <taxon>Bacteria</taxon>
        <taxon>Pseudomonadati</taxon>
        <taxon>Candidatus Omnitrophota</taxon>
        <taxon>Candidatus Abzuiibacterium</taxon>
    </lineage>
</organism>
<dbReference type="PANTHER" id="PTHR21043">
    <property type="entry name" value="IOJAP SUPERFAMILY ORTHOLOG"/>
    <property type="match status" value="1"/>
</dbReference>
<comment type="similarity">
    <text evidence="1 2">Belongs to the Iojap/RsfS family.</text>
</comment>
<keyword evidence="2" id="KW-0810">Translation regulation</keyword>
<sequence length="115" mass="12999">MTSKQLVQLAKQAAEEKKGCDPVIIDLKGESTMASYFLIVHGTSDRHVKAIAESVIDALGEAGEPVWHREGLQEGRWALLDYGDVVVHVFHYEARTFYNLERLWGGLHQTRNHAR</sequence>
<dbReference type="NCBIfam" id="TIGR00090">
    <property type="entry name" value="rsfS_iojap_ybeB"/>
    <property type="match status" value="1"/>
</dbReference>
<comment type="subunit">
    <text evidence="2">Interacts with ribosomal protein uL14 (rplN).</text>
</comment>
<comment type="caution">
    <text evidence="3">The sequence shown here is derived from an EMBL/GenBank/DDBJ whole genome shotgun (WGS) entry which is preliminary data.</text>
</comment>
<dbReference type="Proteomes" id="UP000230859">
    <property type="component" value="Unassembled WGS sequence"/>
</dbReference>
<keyword evidence="2" id="KW-0678">Repressor</keyword>
<dbReference type="Gene3D" id="3.30.460.10">
    <property type="entry name" value="Beta Polymerase, domain 2"/>
    <property type="match status" value="1"/>
</dbReference>
<dbReference type="InterPro" id="IPR043519">
    <property type="entry name" value="NT_sf"/>
</dbReference>
<dbReference type="InterPro" id="IPR004394">
    <property type="entry name" value="Iojap/RsfS/C7orf30"/>
</dbReference>
<dbReference type="PANTHER" id="PTHR21043:SF0">
    <property type="entry name" value="MITOCHONDRIAL ASSEMBLY OF RIBOSOMAL LARGE SUBUNIT PROTEIN 1"/>
    <property type="match status" value="1"/>
</dbReference>
<dbReference type="GO" id="GO:0005737">
    <property type="term" value="C:cytoplasm"/>
    <property type="evidence" value="ECO:0007669"/>
    <property type="project" value="UniProtKB-SubCell"/>
</dbReference>
<comment type="function">
    <text evidence="2">Functions as a ribosomal silencing factor. Interacts with ribosomal protein uL14 (rplN), blocking formation of intersubunit bridge B8. Prevents association of the 30S and 50S ribosomal subunits and the formation of functional ribosomes, thus repressing translation.</text>
</comment>
<dbReference type="AlphaFoldDB" id="A0A2H0LLY0"/>
<dbReference type="GO" id="GO:0042256">
    <property type="term" value="P:cytosolic ribosome assembly"/>
    <property type="evidence" value="ECO:0007669"/>
    <property type="project" value="UniProtKB-UniRule"/>
</dbReference>
<evidence type="ECO:0000313" key="4">
    <source>
        <dbReference type="Proteomes" id="UP000230859"/>
    </source>
</evidence>
<dbReference type="EMBL" id="PCVY01000068">
    <property type="protein sequence ID" value="PIQ85391.1"/>
    <property type="molecule type" value="Genomic_DNA"/>
</dbReference>
<dbReference type="HAMAP" id="MF_01477">
    <property type="entry name" value="Iojap_RsfS"/>
    <property type="match status" value="1"/>
</dbReference>
<protein>
    <recommendedName>
        <fullName evidence="2">Ribosomal silencing factor RsfS</fullName>
    </recommendedName>
</protein>
<accession>A0A2H0LLY0</accession>
<evidence type="ECO:0000256" key="2">
    <source>
        <dbReference type="HAMAP-Rule" id="MF_01477"/>
    </source>
</evidence>
<dbReference type="GO" id="GO:0043023">
    <property type="term" value="F:ribosomal large subunit binding"/>
    <property type="evidence" value="ECO:0007669"/>
    <property type="project" value="TreeGrafter"/>
</dbReference>
<evidence type="ECO:0000256" key="1">
    <source>
        <dbReference type="ARBA" id="ARBA00010574"/>
    </source>
</evidence>
<proteinExistence type="inferred from homology"/>
<dbReference type="SUPFAM" id="SSF81301">
    <property type="entry name" value="Nucleotidyltransferase"/>
    <property type="match status" value="1"/>
</dbReference>
<dbReference type="Pfam" id="PF02410">
    <property type="entry name" value="RsfS"/>
    <property type="match status" value="1"/>
</dbReference>
<evidence type="ECO:0000313" key="3">
    <source>
        <dbReference type="EMBL" id="PIQ85391.1"/>
    </source>
</evidence>
<gene>
    <name evidence="2 3" type="primary">rsfS</name>
    <name evidence="3" type="ORF">COV74_09095</name>
</gene>
<comment type="subcellular location">
    <subcellularLocation>
        <location evidence="2">Cytoplasm</location>
    </subcellularLocation>
</comment>
<dbReference type="GO" id="GO:0090071">
    <property type="term" value="P:negative regulation of ribosome biogenesis"/>
    <property type="evidence" value="ECO:0007669"/>
    <property type="project" value="UniProtKB-UniRule"/>
</dbReference>
<reference evidence="3 4" key="1">
    <citation type="submission" date="2017-09" db="EMBL/GenBank/DDBJ databases">
        <title>Depth-based differentiation of microbial function through sediment-hosted aquifers and enrichment of novel symbionts in the deep terrestrial subsurface.</title>
        <authorList>
            <person name="Probst A.J."/>
            <person name="Ladd B."/>
            <person name="Jarett J.K."/>
            <person name="Geller-Mcgrath D.E."/>
            <person name="Sieber C.M."/>
            <person name="Emerson J.B."/>
            <person name="Anantharaman K."/>
            <person name="Thomas B.C."/>
            <person name="Malmstrom R."/>
            <person name="Stieglmeier M."/>
            <person name="Klingl A."/>
            <person name="Woyke T."/>
            <person name="Ryan C.M."/>
            <person name="Banfield J.F."/>
        </authorList>
    </citation>
    <scope>NUCLEOTIDE SEQUENCE [LARGE SCALE GENOMIC DNA]</scope>
    <source>
        <strain evidence="3">CG11_big_fil_rev_8_21_14_0_20_45_26</strain>
    </source>
</reference>